<keyword evidence="3" id="KW-1185">Reference proteome</keyword>
<dbReference type="EC" id="2.7.7.65" evidence="2"/>
<evidence type="ECO:0000259" key="1">
    <source>
        <dbReference type="PROSITE" id="PS50887"/>
    </source>
</evidence>
<dbReference type="SUPFAM" id="SSF55073">
    <property type="entry name" value="Nucleotide cyclase"/>
    <property type="match status" value="1"/>
</dbReference>
<feature type="domain" description="GGDEF" evidence="1">
    <location>
        <begin position="372"/>
        <end position="510"/>
    </location>
</feature>
<dbReference type="RefSeq" id="WP_380135130.1">
    <property type="nucleotide sequence ID" value="NZ_JBHLUI010000003.1"/>
</dbReference>
<comment type="caution">
    <text evidence="2">The sequence shown here is derived from an EMBL/GenBank/DDBJ whole genome shotgun (WGS) entry which is preliminary data.</text>
</comment>
<dbReference type="Gene3D" id="3.30.70.270">
    <property type="match status" value="1"/>
</dbReference>
<evidence type="ECO:0000313" key="3">
    <source>
        <dbReference type="Proteomes" id="UP001589748"/>
    </source>
</evidence>
<accession>A0ABV5LSR7</accession>
<dbReference type="Pfam" id="PF00990">
    <property type="entry name" value="GGDEF"/>
    <property type="match status" value="1"/>
</dbReference>
<dbReference type="PANTHER" id="PTHR45138:SF9">
    <property type="entry name" value="DIGUANYLATE CYCLASE DGCM-RELATED"/>
    <property type="match status" value="1"/>
</dbReference>
<dbReference type="GO" id="GO:0052621">
    <property type="term" value="F:diguanylate cyclase activity"/>
    <property type="evidence" value="ECO:0007669"/>
    <property type="project" value="UniProtKB-EC"/>
</dbReference>
<dbReference type="CDD" id="cd01949">
    <property type="entry name" value="GGDEF"/>
    <property type="match status" value="1"/>
</dbReference>
<dbReference type="InterPro" id="IPR050469">
    <property type="entry name" value="Diguanylate_Cyclase"/>
</dbReference>
<dbReference type="NCBIfam" id="TIGR00254">
    <property type="entry name" value="GGDEF"/>
    <property type="match status" value="1"/>
</dbReference>
<dbReference type="InterPro" id="IPR029787">
    <property type="entry name" value="Nucleotide_cyclase"/>
</dbReference>
<dbReference type="Gene3D" id="1.25.40.10">
    <property type="entry name" value="Tetratricopeptide repeat domain"/>
    <property type="match status" value="1"/>
</dbReference>
<keyword evidence="2" id="KW-0548">Nucleotidyltransferase</keyword>
<keyword evidence="2" id="KW-0808">Transferase</keyword>
<gene>
    <name evidence="2" type="ORF">ACFFVI_08990</name>
</gene>
<name>A0ABV5LSR7_9ACTN</name>
<sequence>MSALYDEVRVLQRNRGRALRSQEDAARRLMVRAAEAGDCAARAGAQLVLADVLAVLNDTERATELTREAEVVAEDLGDPELRSRVQFAWSLLHAQAGDEAQARCHALACLELLPPDAPRWLRAEGLLRLSTLVDREREDVHTLLDQAWAIAVELNDPLLRLFTLNNRAWILCEAGDVAAAVPLTEQMRDLARTGTVQLRCADLDTLAVVELHSGRPEQALETIRLAIAGSTAVLQEIDDDVWVRLTAVEILARLGRLDEAQVQLDDARRMVDAAGLVALRPLVEETTATLSARTGDWERAYRHHVRFSEADRALRARQNSTRAFLAQARYDAVTARREAEDYRALAMTDALTGMPNRRAAEEHLDRVLTAPGPVAAAIVDADHFKRINDELSHDTGDEVLRRLGAHLLRWSGGLPNTFCARLGGEEFILVWQGWGDLAVVGSAEGLRAGVAGDDWDALTEGRPVTVSVGVAFAPDDGVAPRDRVELLKRADRKLYAAKHGGRNRVVSSARQADVLLAD</sequence>
<dbReference type="PANTHER" id="PTHR45138">
    <property type="entry name" value="REGULATORY COMPONENTS OF SENSORY TRANSDUCTION SYSTEM"/>
    <property type="match status" value="1"/>
</dbReference>
<dbReference type="EMBL" id="JBHMDM010000004">
    <property type="protein sequence ID" value="MFB9377105.1"/>
    <property type="molecule type" value="Genomic_DNA"/>
</dbReference>
<dbReference type="PROSITE" id="PS50887">
    <property type="entry name" value="GGDEF"/>
    <property type="match status" value="1"/>
</dbReference>
<dbReference type="SUPFAM" id="SSF48452">
    <property type="entry name" value="TPR-like"/>
    <property type="match status" value="1"/>
</dbReference>
<dbReference type="InterPro" id="IPR011990">
    <property type="entry name" value="TPR-like_helical_dom_sf"/>
</dbReference>
<proteinExistence type="predicted"/>
<dbReference type="InterPro" id="IPR000160">
    <property type="entry name" value="GGDEF_dom"/>
</dbReference>
<organism evidence="2 3">
    <name type="scientific">Kineococcus gynurae</name>
    <dbReference type="NCBI Taxonomy" id="452979"/>
    <lineage>
        <taxon>Bacteria</taxon>
        <taxon>Bacillati</taxon>
        <taxon>Actinomycetota</taxon>
        <taxon>Actinomycetes</taxon>
        <taxon>Kineosporiales</taxon>
        <taxon>Kineosporiaceae</taxon>
        <taxon>Kineococcus</taxon>
    </lineage>
</organism>
<protein>
    <submittedName>
        <fullName evidence="2">Diguanylate cyclase</fullName>
        <ecNumber evidence="2">2.7.7.65</ecNumber>
    </submittedName>
</protein>
<evidence type="ECO:0000313" key="2">
    <source>
        <dbReference type="EMBL" id="MFB9377105.1"/>
    </source>
</evidence>
<dbReference type="Proteomes" id="UP001589748">
    <property type="component" value="Unassembled WGS sequence"/>
</dbReference>
<reference evidence="2 3" key="1">
    <citation type="submission" date="2024-09" db="EMBL/GenBank/DDBJ databases">
        <authorList>
            <person name="Sun Q."/>
            <person name="Mori K."/>
        </authorList>
    </citation>
    <scope>NUCLEOTIDE SEQUENCE [LARGE SCALE GENOMIC DNA]</scope>
    <source>
        <strain evidence="2 3">TISTR 1856</strain>
    </source>
</reference>
<dbReference type="SMART" id="SM00267">
    <property type="entry name" value="GGDEF"/>
    <property type="match status" value="1"/>
</dbReference>
<dbReference type="InterPro" id="IPR043128">
    <property type="entry name" value="Rev_trsase/Diguanyl_cyclase"/>
</dbReference>